<dbReference type="EMBL" id="BART01028410">
    <property type="protein sequence ID" value="GAG90354.1"/>
    <property type="molecule type" value="Genomic_DNA"/>
</dbReference>
<sequence>TLRASWGHDFWNDLETRITLFAFAKQGQPQSYVMQGTDLEGDGFFGRHLLYVPTGAGDPNIVFAPSFDTAAFMAWVDKEGLKAGMQTRNDQHAKWSNRVDLRIHQDLPFFGRSKSRLYVKIYNLGNLFNDKWGHVNDAQFFSQQVVNSSVNDEGQYVYNNFNVGSSSINFLQENRSLWDIRVGVEIDF</sequence>
<evidence type="ECO:0000313" key="1">
    <source>
        <dbReference type="EMBL" id="GAG90354.1"/>
    </source>
</evidence>
<gene>
    <name evidence="1" type="ORF">S01H4_50100</name>
</gene>
<protein>
    <recommendedName>
        <fullName evidence="2">TonB-dependent receptor-like beta-barrel domain-containing protein</fullName>
    </recommendedName>
</protein>
<dbReference type="AlphaFoldDB" id="X1B3P7"/>
<feature type="non-terminal residue" evidence="1">
    <location>
        <position position="1"/>
    </location>
</feature>
<reference evidence="1" key="1">
    <citation type="journal article" date="2014" name="Front. Microbiol.">
        <title>High frequency of phylogenetically diverse reductive dehalogenase-homologous genes in deep subseafloor sedimentary metagenomes.</title>
        <authorList>
            <person name="Kawai M."/>
            <person name="Futagami T."/>
            <person name="Toyoda A."/>
            <person name="Takaki Y."/>
            <person name="Nishi S."/>
            <person name="Hori S."/>
            <person name="Arai W."/>
            <person name="Tsubouchi T."/>
            <person name="Morono Y."/>
            <person name="Uchiyama I."/>
            <person name="Ito T."/>
            <person name="Fujiyama A."/>
            <person name="Inagaki F."/>
            <person name="Takami H."/>
        </authorList>
    </citation>
    <scope>NUCLEOTIDE SEQUENCE</scope>
    <source>
        <strain evidence="1">Expedition CK06-06</strain>
    </source>
</reference>
<proteinExistence type="predicted"/>
<evidence type="ECO:0008006" key="2">
    <source>
        <dbReference type="Google" id="ProtNLM"/>
    </source>
</evidence>
<comment type="caution">
    <text evidence="1">The sequence shown here is derived from an EMBL/GenBank/DDBJ whole genome shotgun (WGS) entry which is preliminary data.</text>
</comment>
<name>X1B3P7_9ZZZZ</name>
<organism evidence="1">
    <name type="scientific">marine sediment metagenome</name>
    <dbReference type="NCBI Taxonomy" id="412755"/>
    <lineage>
        <taxon>unclassified sequences</taxon>
        <taxon>metagenomes</taxon>
        <taxon>ecological metagenomes</taxon>
    </lineage>
</organism>
<accession>X1B3P7</accession>